<reference evidence="2 3" key="1">
    <citation type="submission" date="2019-04" db="EMBL/GenBank/DDBJ databases">
        <title>An improved genome assembly and genetic linkage map for asparagus bean, Vigna unguiculata ssp. sesquipedialis.</title>
        <authorList>
            <person name="Xia Q."/>
            <person name="Zhang R."/>
            <person name="Dong Y."/>
        </authorList>
    </citation>
    <scope>NUCLEOTIDE SEQUENCE [LARGE SCALE GENOMIC DNA]</scope>
    <source>
        <tissue evidence="2">Leaf</tissue>
    </source>
</reference>
<keyword evidence="3" id="KW-1185">Reference proteome</keyword>
<evidence type="ECO:0000256" key="1">
    <source>
        <dbReference type="SAM" id="MobiDB-lite"/>
    </source>
</evidence>
<dbReference type="AlphaFoldDB" id="A0A4D6LZP2"/>
<sequence length="102" mass="11098">MLHNLCNQSLRPPPATSEHYNHAKANANANPLFVAPPVIVASLFRLSPCHRHCHHPPPSLAPRSFGHRRGVTPSGAAPPFRARLSCAPPSQFFRQLPHCGSS</sequence>
<gene>
    <name evidence="2" type="ORF">DEO72_LG5g1884</name>
</gene>
<feature type="region of interest" description="Disordered" evidence="1">
    <location>
        <begin position="58"/>
        <end position="80"/>
    </location>
</feature>
<organism evidence="2 3">
    <name type="scientific">Vigna unguiculata</name>
    <name type="common">Cowpea</name>
    <dbReference type="NCBI Taxonomy" id="3917"/>
    <lineage>
        <taxon>Eukaryota</taxon>
        <taxon>Viridiplantae</taxon>
        <taxon>Streptophyta</taxon>
        <taxon>Embryophyta</taxon>
        <taxon>Tracheophyta</taxon>
        <taxon>Spermatophyta</taxon>
        <taxon>Magnoliopsida</taxon>
        <taxon>eudicotyledons</taxon>
        <taxon>Gunneridae</taxon>
        <taxon>Pentapetalae</taxon>
        <taxon>rosids</taxon>
        <taxon>fabids</taxon>
        <taxon>Fabales</taxon>
        <taxon>Fabaceae</taxon>
        <taxon>Papilionoideae</taxon>
        <taxon>50 kb inversion clade</taxon>
        <taxon>NPAAA clade</taxon>
        <taxon>indigoferoid/millettioid clade</taxon>
        <taxon>Phaseoleae</taxon>
        <taxon>Vigna</taxon>
    </lineage>
</organism>
<proteinExistence type="predicted"/>
<dbReference type="Proteomes" id="UP000501690">
    <property type="component" value="Linkage Group LG5"/>
</dbReference>
<protein>
    <submittedName>
        <fullName evidence="2">Uncharacterized protein</fullName>
    </submittedName>
</protein>
<dbReference type="EMBL" id="CP039349">
    <property type="protein sequence ID" value="QCD93808.1"/>
    <property type="molecule type" value="Genomic_DNA"/>
</dbReference>
<accession>A0A4D6LZP2</accession>
<feature type="compositionally biased region" description="Polar residues" evidence="1">
    <location>
        <begin position="1"/>
        <end position="10"/>
    </location>
</feature>
<feature type="region of interest" description="Disordered" evidence="1">
    <location>
        <begin position="1"/>
        <end position="23"/>
    </location>
</feature>
<evidence type="ECO:0000313" key="3">
    <source>
        <dbReference type="Proteomes" id="UP000501690"/>
    </source>
</evidence>
<name>A0A4D6LZP2_VIGUN</name>
<evidence type="ECO:0000313" key="2">
    <source>
        <dbReference type="EMBL" id="QCD93808.1"/>
    </source>
</evidence>